<gene>
    <name evidence="2" type="ORF">GSLYS_00014065001</name>
</gene>
<evidence type="ECO:0000313" key="3">
    <source>
        <dbReference type="Proteomes" id="UP001497497"/>
    </source>
</evidence>
<name>A0AAV2I170_LYMST</name>
<keyword evidence="3" id="KW-1185">Reference proteome</keyword>
<feature type="non-terminal residue" evidence="2">
    <location>
        <position position="1"/>
    </location>
</feature>
<dbReference type="Proteomes" id="UP001497497">
    <property type="component" value="Unassembled WGS sequence"/>
</dbReference>
<protein>
    <submittedName>
        <fullName evidence="2">Uncharacterized protein</fullName>
    </submittedName>
</protein>
<keyword evidence="1" id="KW-0812">Transmembrane</keyword>
<keyword evidence="1" id="KW-0472">Membrane</keyword>
<dbReference type="AlphaFoldDB" id="A0AAV2I170"/>
<evidence type="ECO:0000256" key="1">
    <source>
        <dbReference type="SAM" id="Phobius"/>
    </source>
</evidence>
<dbReference type="EMBL" id="CAXITT010000381">
    <property type="protein sequence ID" value="CAL1540416.1"/>
    <property type="molecule type" value="Genomic_DNA"/>
</dbReference>
<evidence type="ECO:0000313" key="2">
    <source>
        <dbReference type="EMBL" id="CAL1540416.1"/>
    </source>
</evidence>
<organism evidence="2 3">
    <name type="scientific">Lymnaea stagnalis</name>
    <name type="common">Great pond snail</name>
    <name type="synonym">Helix stagnalis</name>
    <dbReference type="NCBI Taxonomy" id="6523"/>
    <lineage>
        <taxon>Eukaryota</taxon>
        <taxon>Metazoa</taxon>
        <taxon>Spiralia</taxon>
        <taxon>Lophotrochozoa</taxon>
        <taxon>Mollusca</taxon>
        <taxon>Gastropoda</taxon>
        <taxon>Heterobranchia</taxon>
        <taxon>Euthyneura</taxon>
        <taxon>Panpulmonata</taxon>
        <taxon>Hygrophila</taxon>
        <taxon>Lymnaeoidea</taxon>
        <taxon>Lymnaeidae</taxon>
        <taxon>Lymnaea</taxon>
    </lineage>
</organism>
<accession>A0AAV2I170</accession>
<sequence>KVVLTNIIHNIIFKDVCSLFMLTNICARPRSSCCVRHSFNISDQLFEQILIQFFLQLVLKKCVNCCFGYFLPKYMYCKLGFMSILNIPHYSSLFFFLWV</sequence>
<comment type="caution">
    <text evidence="2">The sequence shown here is derived from an EMBL/GenBank/DDBJ whole genome shotgun (WGS) entry which is preliminary data.</text>
</comment>
<proteinExistence type="predicted"/>
<reference evidence="2 3" key="1">
    <citation type="submission" date="2024-04" db="EMBL/GenBank/DDBJ databases">
        <authorList>
            <consortium name="Genoscope - CEA"/>
            <person name="William W."/>
        </authorList>
    </citation>
    <scope>NUCLEOTIDE SEQUENCE [LARGE SCALE GENOMIC DNA]</scope>
</reference>
<keyword evidence="1" id="KW-1133">Transmembrane helix</keyword>
<feature type="transmembrane region" description="Helical" evidence="1">
    <location>
        <begin position="79"/>
        <end position="98"/>
    </location>
</feature>